<protein>
    <recommendedName>
        <fullName evidence="4">TrpR like protein, YerC/YecD</fullName>
    </recommendedName>
</protein>
<accession>A0A0G1CBA9</accession>
<comment type="caution">
    <text evidence="2">The sequence shown here is derived from an EMBL/GenBank/DDBJ whole genome shotgun (WGS) entry which is preliminary data.</text>
</comment>
<proteinExistence type="predicted"/>
<dbReference type="InterPro" id="IPR038116">
    <property type="entry name" value="TrpR-like_sf"/>
</dbReference>
<dbReference type="Pfam" id="PF01371">
    <property type="entry name" value="Trp_repressor"/>
    <property type="match status" value="1"/>
</dbReference>
<reference evidence="2 3" key="1">
    <citation type="journal article" date="2015" name="Nature">
        <title>rRNA introns, odd ribosomes, and small enigmatic genomes across a large radiation of phyla.</title>
        <authorList>
            <person name="Brown C.T."/>
            <person name="Hug L.A."/>
            <person name="Thomas B.C."/>
            <person name="Sharon I."/>
            <person name="Castelle C.J."/>
            <person name="Singh A."/>
            <person name="Wilkins M.J."/>
            <person name="Williams K.H."/>
            <person name="Banfield J.F."/>
        </authorList>
    </citation>
    <scope>NUCLEOTIDE SEQUENCE [LARGE SCALE GENOMIC DNA]</scope>
</reference>
<dbReference type="Gene3D" id="1.10.1270.10">
    <property type="entry name" value="TrpR-like"/>
    <property type="match status" value="1"/>
</dbReference>
<dbReference type="Proteomes" id="UP000034810">
    <property type="component" value="Unassembled WGS sequence"/>
</dbReference>
<name>A0A0G1CBA9_9BACT</name>
<dbReference type="EMBL" id="LCFA01000004">
    <property type="protein sequence ID" value="KKS82832.1"/>
    <property type="molecule type" value="Genomic_DNA"/>
</dbReference>
<dbReference type="SUPFAM" id="SSF48295">
    <property type="entry name" value="TrpR-like"/>
    <property type="match status" value="1"/>
</dbReference>
<dbReference type="InterPro" id="IPR000831">
    <property type="entry name" value="Trp_repress"/>
</dbReference>
<evidence type="ECO:0008006" key="4">
    <source>
        <dbReference type="Google" id="ProtNLM"/>
    </source>
</evidence>
<evidence type="ECO:0000256" key="1">
    <source>
        <dbReference type="SAM" id="MobiDB-lite"/>
    </source>
</evidence>
<dbReference type="AlphaFoldDB" id="A0A0G1CBA9"/>
<dbReference type="GO" id="GO:0003700">
    <property type="term" value="F:DNA-binding transcription factor activity"/>
    <property type="evidence" value="ECO:0007669"/>
    <property type="project" value="InterPro"/>
</dbReference>
<organism evidence="2 3">
    <name type="scientific">Candidatus Wolfebacteria bacterium GW2011_GWC1_43_10</name>
    <dbReference type="NCBI Taxonomy" id="1619011"/>
    <lineage>
        <taxon>Bacteria</taxon>
        <taxon>Candidatus Wolfeibacteriota</taxon>
    </lineage>
</organism>
<evidence type="ECO:0000313" key="3">
    <source>
        <dbReference type="Proteomes" id="UP000034810"/>
    </source>
</evidence>
<sequence length="125" mass="14471">MAKISKKKLSPEFKTKSLGLFFRTVKKIESVSDAEKFLDTFFTLMEKEIVLRRLATVILLDRGERYRKIQNTLEISRNTVSKIKHIISGDGYGRNLGKRVYSTPHQQKTKRKKLLPPYKGAESII</sequence>
<dbReference type="GO" id="GO:0043565">
    <property type="term" value="F:sequence-specific DNA binding"/>
    <property type="evidence" value="ECO:0007669"/>
    <property type="project" value="InterPro"/>
</dbReference>
<evidence type="ECO:0000313" key="2">
    <source>
        <dbReference type="EMBL" id="KKS82832.1"/>
    </source>
</evidence>
<gene>
    <name evidence="2" type="ORF">UV58_C0004G0002</name>
</gene>
<feature type="region of interest" description="Disordered" evidence="1">
    <location>
        <begin position="102"/>
        <end position="125"/>
    </location>
</feature>
<dbReference type="InterPro" id="IPR010921">
    <property type="entry name" value="Trp_repressor/repl_initiator"/>
</dbReference>